<evidence type="ECO:0000256" key="1">
    <source>
        <dbReference type="SAM" id="MobiDB-lite"/>
    </source>
</evidence>
<dbReference type="EMBL" id="VJOY01000001">
    <property type="protein sequence ID" value="TRX76800.1"/>
    <property type="molecule type" value="Genomic_DNA"/>
</dbReference>
<reference evidence="3 4" key="1">
    <citation type="submission" date="2019-07" db="EMBL/GenBank/DDBJ databases">
        <title>Pseudomonas mangiferae sp. nov., isolated from bark of mango tree in Thailand.</title>
        <authorList>
            <person name="Srisuk N."/>
            <person name="Anurat P."/>
        </authorList>
    </citation>
    <scope>NUCLEOTIDE SEQUENCE [LARGE SCALE GENOMIC DNA]</scope>
    <source>
        <strain evidence="3 4">DMKU_BBB3-04</strain>
    </source>
</reference>
<evidence type="ECO:0000313" key="3">
    <source>
        <dbReference type="EMBL" id="TRX76800.1"/>
    </source>
</evidence>
<accession>A0A553H4U6</accession>
<feature type="chain" id="PRO_5022236731" description="DUF1090 domain-containing protein" evidence="2">
    <location>
        <begin position="22"/>
        <end position="80"/>
    </location>
</feature>
<comment type="caution">
    <text evidence="3">The sequence shown here is derived from an EMBL/GenBank/DDBJ whole genome shotgun (WGS) entry which is preliminary data.</text>
</comment>
<evidence type="ECO:0008006" key="5">
    <source>
        <dbReference type="Google" id="ProtNLM"/>
    </source>
</evidence>
<evidence type="ECO:0000256" key="2">
    <source>
        <dbReference type="SAM" id="SignalP"/>
    </source>
</evidence>
<dbReference type="Proteomes" id="UP000315235">
    <property type="component" value="Unassembled WGS sequence"/>
</dbReference>
<feature type="signal peptide" evidence="2">
    <location>
        <begin position="1"/>
        <end position="21"/>
    </location>
</feature>
<sequence>MKAILCVFATATLAFSSFALAKDDHHQCEEALAKLDAAADSRHTSDTHHQHQQAKEAKESGDYKKCEDQAHKALDGLKKE</sequence>
<keyword evidence="4" id="KW-1185">Reference proteome</keyword>
<evidence type="ECO:0000313" key="4">
    <source>
        <dbReference type="Proteomes" id="UP000315235"/>
    </source>
</evidence>
<gene>
    <name evidence="3" type="ORF">FM069_01910</name>
</gene>
<feature type="region of interest" description="Disordered" evidence="1">
    <location>
        <begin position="39"/>
        <end position="65"/>
    </location>
</feature>
<protein>
    <recommendedName>
        <fullName evidence="5">DUF1090 domain-containing protein</fullName>
    </recommendedName>
</protein>
<dbReference type="AlphaFoldDB" id="A0A553H4U6"/>
<proteinExistence type="predicted"/>
<keyword evidence="2" id="KW-0732">Signal</keyword>
<organism evidence="3 4">
    <name type="scientific">Pseudomonas mangiferae</name>
    <dbReference type="NCBI Taxonomy" id="2593654"/>
    <lineage>
        <taxon>Bacteria</taxon>
        <taxon>Pseudomonadati</taxon>
        <taxon>Pseudomonadota</taxon>
        <taxon>Gammaproteobacteria</taxon>
        <taxon>Pseudomonadales</taxon>
        <taxon>Pseudomonadaceae</taxon>
        <taxon>Pseudomonas</taxon>
    </lineage>
</organism>
<dbReference type="OrthoDB" id="7031663at2"/>
<name>A0A553H4U6_9PSED</name>
<dbReference type="RefSeq" id="WP_143486553.1">
    <property type="nucleotide sequence ID" value="NZ_VJOY01000001.1"/>
</dbReference>